<evidence type="ECO:0000313" key="2">
    <source>
        <dbReference type="EMBL" id="PNW78139.1"/>
    </source>
</evidence>
<dbReference type="GeneID" id="66055188"/>
<sequence>MRHEHGTKPRDITPACRPSDKTITGLQQSGIPVVAAGRLDDEADEAIGSYAGRSRHRPSLPTT</sequence>
<dbReference type="Gramene" id="PNW78139">
    <property type="protein sequence ID" value="PNW78139"/>
    <property type="gene ID" value="CHLRE_10g465726v5"/>
</dbReference>
<accession>A0A2K3DC85</accession>
<reference evidence="2 3" key="1">
    <citation type="journal article" date="2007" name="Science">
        <title>The Chlamydomonas genome reveals the evolution of key animal and plant functions.</title>
        <authorList>
            <person name="Merchant S.S."/>
            <person name="Prochnik S.E."/>
            <person name="Vallon O."/>
            <person name="Harris E.H."/>
            <person name="Karpowicz S.J."/>
            <person name="Witman G.B."/>
            <person name="Terry A."/>
            <person name="Salamov A."/>
            <person name="Fritz-Laylin L.K."/>
            <person name="Marechal-Drouard L."/>
            <person name="Marshall W.F."/>
            <person name="Qu L.H."/>
            <person name="Nelson D.R."/>
            <person name="Sanderfoot A.A."/>
            <person name="Spalding M.H."/>
            <person name="Kapitonov V.V."/>
            <person name="Ren Q."/>
            <person name="Ferris P."/>
            <person name="Lindquist E."/>
            <person name="Shapiro H."/>
            <person name="Lucas S.M."/>
            <person name="Grimwood J."/>
            <person name="Schmutz J."/>
            <person name="Cardol P."/>
            <person name="Cerutti H."/>
            <person name="Chanfreau G."/>
            <person name="Chen C.L."/>
            <person name="Cognat V."/>
            <person name="Croft M.T."/>
            <person name="Dent R."/>
            <person name="Dutcher S."/>
            <person name="Fernandez E."/>
            <person name="Fukuzawa H."/>
            <person name="Gonzalez-Ballester D."/>
            <person name="Gonzalez-Halphen D."/>
            <person name="Hallmann A."/>
            <person name="Hanikenne M."/>
            <person name="Hippler M."/>
            <person name="Inwood W."/>
            <person name="Jabbari K."/>
            <person name="Kalanon M."/>
            <person name="Kuras R."/>
            <person name="Lefebvre P.A."/>
            <person name="Lemaire S.D."/>
            <person name="Lobanov A.V."/>
            <person name="Lohr M."/>
            <person name="Manuell A."/>
            <person name="Meier I."/>
            <person name="Mets L."/>
            <person name="Mittag M."/>
            <person name="Mittelmeier T."/>
            <person name="Moroney J.V."/>
            <person name="Moseley J."/>
            <person name="Napoli C."/>
            <person name="Nedelcu A.M."/>
            <person name="Niyogi K."/>
            <person name="Novoselov S.V."/>
            <person name="Paulsen I.T."/>
            <person name="Pazour G."/>
            <person name="Purton S."/>
            <person name="Ral J.P."/>
            <person name="Riano-Pachon D.M."/>
            <person name="Riekhof W."/>
            <person name="Rymarquis L."/>
            <person name="Schroda M."/>
            <person name="Stern D."/>
            <person name="Umen J."/>
            <person name="Willows R."/>
            <person name="Wilson N."/>
            <person name="Zimmer S.L."/>
            <person name="Allmer J."/>
            <person name="Balk J."/>
            <person name="Bisova K."/>
            <person name="Chen C.J."/>
            <person name="Elias M."/>
            <person name="Gendler K."/>
            <person name="Hauser C."/>
            <person name="Lamb M.R."/>
            <person name="Ledford H."/>
            <person name="Long J.C."/>
            <person name="Minagawa J."/>
            <person name="Page M.D."/>
            <person name="Pan J."/>
            <person name="Pootakham W."/>
            <person name="Roje S."/>
            <person name="Rose A."/>
            <person name="Stahlberg E."/>
            <person name="Terauchi A.M."/>
            <person name="Yang P."/>
            <person name="Ball S."/>
            <person name="Bowler C."/>
            <person name="Dieckmann C.L."/>
            <person name="Gladyshev V.N."/>
            <person name="Green P."/>
            <person name="Jorgensen R."/>
            <person name="Mayfield S."/>
            <person name="Mueller-Roeber B."/>
            <person name="Rajamani S."/>
            <person name="Sayre R.T."/>
            <person name="Brokstein P."/>
            <person name="Dubchak I."/>
            <person name="Goodstein D."/>
            <person name="Hornick L."/>
            <person name="Huang Y.W."/>
            <person name="Jhaveri J."/>
            <person name="Luo Y."/>
            <person name="Martinez D."/>
            <person name="Ngau W.C."/>
            <person name="Otillar B."/>
            <person name="Poliakov A."/>
            <person name="Porter A."/>
            <person name="Szajkowski L."/>
            <person name="Werner G."/>
            <person name="Zhou K."/>
            <person name="Grigoriev I.V."/>
            <person name="Rokhsar D.S."/>
            <person name="Grossman A.R."/>
        </authorList>
    </citation>
    <scope>NUCLEOTIDE SEQUENCE [LARGE SCALE GENOMIC DNA]</scope>
    <source>
        <strain evidence="3">CC-503</strain>
    </source>
</reference>
<organism evidence="2 3">
    <name type="scientific">Chlamydomonas reinhardtii</name>
    <name type="common">Chlamydomonas smithii</name>
    <dbReference type="NCBI Taxonomy" id="3055"/>
    <lineage>
        <taxon>Eukaryota</taxon>
        <taxon>Viridiplantae</taxon>
        <taxon>Chlorophyta</taxon>
        <taxon>core chlorophytes</taxon>
        <taxon>Chlorophyceae</taxon>
        <taxon>CS clade</taxon>
        <taxon>Chlamydomonadales</taxon>
        <taxon>Chlamydomonadaceae</taxon>
        <taxon>Chlamydomonas</taxon>
    </lineage>
</organism>
<dbReference type="RefSeq" id="XP_042920645.1">
    <property type="nucleotide sequence ID" value="XM_043067248.1"/>
</dbReference>
<dbReference type="Proteomes" id="UP000006906">
    <property type="component" value="Chromosome 10"/>
</dbReference>
<dbReference type="InParanoid" id="A0A2K3DC85"/>
<feature type="compositionally biased region" description="Basic and acidic residues" evidence="1">
    <location>
        <begin position="1"/>
        <end position="11"/>
    </location>
</feature>
<evidence type="ECO:0000256" key="1">
    <source>
        <dbReference type="SAM" id="MobiDB-lite"/>
    </source>
</evidence>
<proteinExistence type="predicted"/>
<dbReference type="KEGG" id="cre:CHLRE_10g465726v5"/>
<dbReference type="AlphaFoldDB" id="A0A2K3DC85"/>
<protein>
    <submittedName>
        <fullName evidence="2">Uncharacterized protein</fullName>
    </submittedName>
</protein>
<gene>
    <name evidence="2" type="ORF">CHLRE_10g465726v5</name>
</gene>
<evidence type="ECO:0000313" key="3">
    <source>
        <dbReference type="Proteomes" id="UP000006906"/>
    </source>
</evidence>
<feature type="compositionally biased region" description="Polar residues" evidence="1">
    <location>
        <begin position="21"/>
        <end position="30"/>
    </location>
</feature>
<keyword evidence="3" id="KW-1185">Reference proteome</keyword>
<name>A0A2K3DC85_CHLRE</name>
<dbReference type="EMBL" id="CM008971">
    <property type="protein sequence ID" value="PNW78139.1"/>
    <property type="molecule type" value="Genomic_DNA"/>
</dbReference>
<feature type="region of interest" description="Disordered" evidence="1">
    <location>
        <begin position="1"/>
        <end position="37"/>
    </location>
</feature>